<keyword evidence="1" id="KW-0812">Transmembrane</keyword>
<sequence>MHKFVPFIVITTIRLFFTILILTLPNLFVARFPLPLPPNLRSLSLPNTPNALLLTPILRTTSSHRTSPSPLSPYISSSTPLTTGGIGYPFTSGLLIVKSARSIPIFIILTISAYSVPGFMISSSTSP</sequence>
<proteinExistence type="predicted"/>
<feature type="transmembrane region" description="Helical" evidence="1">
    <location>
        <begin position="103"/>
        <end position="121"/>
    </location>
</feature>
<name>A0A6A5WNN4_9PLEO</name>
<evidence type="ECO:0000313" key="3">
    <source>
        <dbReference type="Proteomes" id="UP000799779"/>
    </source>
</evidence>
<evidence type="ECO:0000256" key="1">
    <source>
        <dbReference type="SAM" id="Phobius"/>
    </source>
</evidence>
<accession>A0A6A5WNN4</accession>
<dbReference type="EMBL" id="ML977576">
    <property type="protein sequence ID" value="KAF2002628.1"/>
    <property type="molecule type" value="Genomic_DNA"/>
</dbReference>
<keyword evidence="3" id="KW-1185">Reference proteome</keyword>
<dbReference type="AlphaFoldDB" id="A0A6A5WNN4"/>
<feature type="transmembrane region" description="Helical" evidence="1">
    <location>
        <begin position="7"/>
        <end position="28"/>
    </location>
</feature>
<keyword evidence="1" id="KW-0472">Membrane</keyword>
<protein>
    <submittedName>
        <fullName evidence="2">Uncharacterized protein</fullName>
    </submittedName>
</protein>
<reference evidence="2" key="1">
    <citation type="journal article" date="2020" name="Stud. Mycol.">
        <title>101 Dothideomycetes genomes: a test case for predicting lifestyles and emergence of pathogens.</title>
        <authorList>
            <person name="Haridas S."/>
            <person name="Albert R."/>
            <person name="Binder M."/>
            <person name="Bloem J."/>
            <person name="Labutti K."/>
            <person name="Salamov A."/>
            <person name="Andreopoulos B."/>
            <person name="Baker S."/>
            <person name="Barry K."/>
            <person name="Bills G."/>
            <person name="Bluhm B."/>
            <person name="Cannon C."/>
            <person name="Castanera R."/>
            <person name="Culley D."/>
            <person name="Daum C."/>
            <person name="Ezra D."/>
            <person name="Gonzalez J."/>
            <person name="Henrissat B."/>
            <person name="Kuo A."/>
            <person name="Liang C."/>
            <person name="Lipzen A."/>
            <person name="Lutzoni F."/>
            <person name="Magnuson J."/>
            <person name="Mondo S."/>
            <person name="Nolan M."/>
            <person name="Ohm R."/>
            <person name="Pangilinan J."/>
            <person name="Park H.-J."/>
            <person name="Ramirez L."/>
            <person name="Alfaro M."/>
            <person name="Sun H."/>
            <person name="Tritt A."/>
            <person name="Yoshinaga Y."/>
            <person name="Zwiers L.-H."/>
            <person name="Turgeon B."/>
            <person name="Goodwin S."/>
            <person name="Spatafora J."/>
            <person name="Crous P."/>
            <person name="Grigoriev I."/>
        </authorList>
    </citation>
    <scope>NUCLEOTIDE SEQUENCE</scope>
    <source>
        <strain evidence="2">CBS 123094</strain>
    </source>
</reference>
<evidence type="ECO:0000313" key="2">
    <source>
        <dbReference type="EMBL" id="KAF2002628.1"/>
    </source>
</evidence>
<organism evidence="2 3">
    <name type="scientific">Amniculicola lignicola CBS 123094</name>
    <dbReference type="NCBI Taxonomy" id="1392246"/>
    <lineage>
        <taxon>Eukaryota</taxon>
        <taxon>Fungi</taxon>
        <taxon>Dikarya</taxon>
        <taxon>Ascomycota</taxon>
        <taxon>Pezizomycotina</taxon>
        <taxon>Dothideomycetes</taxon>
        <taxon>Pleosporomycetidae</taxon>
        <taxon>Pleosporales</taxon>
        <taxon>Amniculicolaceae</taxon>
        <taxon>Amniculicola</taxon>
    </lineage>
</organism>
<keyword evidence="1" id="KW-1133">Transmembrane helix</keyword>
<gene>
    <name evidence="2" type="ORF">P154DRAFT_520751</name>
</gene>
<dbReference type="Proteomes" id="UP000799779">
    <property type="component" value="Unassembled WGS sequence"/>
</dbReference>